<dbReference type="OrthoDB" id="9788221at2"/>
<keyword evidence="2" id="KW-0413">Isomerase</keyword>
<dbReference type="PANTHER" id="PTHR13774">
    <property type="entry name" value="PHENAZINE BIOSYNTHESIS PROTEIN"/>
    <property type="match status" value="1"/>
</dbReference>
<dbReference type="AlphaFoldDB" id="A0A4U2ZBL1"/>
<dbReference type="PANTHER" id="PTHR13774:SF17">
    <property type="entry name" value="PHENAZINE BIOSYNTHESIS-LIKE DOMAIN-CONTAINING PROTEIN"/>
    <property type="match status" value="1"/>
</dbReference>
<dbReference type="RefSeq" id="WP_137011277.1">
    <property type="nucleotide sequence ID" value="NZ_SZPX01000001.1"/>
</dbReference>
<dbReference type="Pfam" id="PF02567">
    <property type="entry name" value="PhzC-PhzF"/>
    <property type="match status" value="1"/>
</dbReference>
<dbReference type="SUPFAM" id="SSF54506">
    <property type="entry name" value="Diaminopimelate epimerase-like"/>
    <property type="match status" value="1"/>
</dbReference>
<dbReference type="Proteomes" id="UP000309561">
    <property type="component" value="Unassembled WGS sequence"/>
</dbReference>
<evidence type="ECO:0000313" key="3">
    <source>
        <dbReference type="EMBL" id="TKI70940.1"/>
    </source>
</evidence>
<evidence type="ECO:0000313" key="4">
    <source>
        <dbReference type="Proteomes" id="UP000309561"/>
    </source>
</evidence>
<dbReference type="GO" id="GO:0005737">
    <property type="term" value="C:cytoplasm"/>
    <property type="evidence" value="ECO:0007669"/>
    <property type="project" value="TreeGrafter"/>
</dbReference>
<organism evidence="3 4">
    <name type="scientific">Sulfurimonas crateris</name>
    <dbReference type="NCBI Taxonomy" id="2574727"/>
    <lineage>
        <taxon>Bacteria</taxon>
        <taxon>Pseudomonadati</taxon>
        <taxon>Campylobacterota</taxon>
        <taxon>Epsilonproteobacteria</taxon>
        <taxon>Campylobacterales</taxon>
        <taxon>Sulfurimonadaceae</taxon>
        <taxon>Sulfurimonas</taxon>
    </lineage>
</organism>
<comment type="similarity">
    <text evidence="1">Belongs to the PhzF family.</text>
</comment>
<dbReference type="InterPro" id="IPR003719">
    <property type="entry name" value="Phenazine_PhzF-like"/>
</dbReference>
<accession>A0A4U2ZBL1</accession>
<proteinExistence type="inferred from homology"/>
<dbReference type="Gene3D" id="3.10.310.10">
    <property type="entry name" value="Diaminopimelate Epimerase, Chain A, domain 1"/>
    <property type="match status" value="2"/>
</dbReference>
<evidence type="ECO:0000256" key="1">
    <source>
        <dbReference type="ARBA" id="ARBA00008270"/>
    </source>
</evidence>
<dbReference type="NCBIfam" id="TIGR00654">
    <property type="entry name" value="PhzF_family"/>
    <property type="match status" value="1"/>
</dbReference>
<sequence>MNLKIYQIDAFAKTVFEGNPAAVVPLEAWLDDTLMQKIAMENNLSETAYLVKEKAYYRIRWFTPLTEVDMCGHATLSSAFVLFESKSGLLRVRKDGERYVMDFPAQKLIPCETPRALKEAFSQEIMAGYAVKYLEGVIQL</sequence>
<comment type="caution">
    <text evidence="3">The sequence shown here is derived from an EMBL/GenBank/DDBJ whole genome shotgun (WGS) entry which is preliminary data.</text>
</comment>
<keyword evidence="4" id="KW-1185">Reference proteome</keyword>
<dbReference type="GO" id="GO:0016853">
    <property type="term" value="F:isomerase activity"/>
    <property type="evidence" value="ECO:0007669"/>
    <property type="project" value="UniProtKB-KW"/>
</dbReference>
<protein>
    <submittedName>
        <fullName evidence="3">PhzF family phenazine biosynthesis protein</fullName>
    </submittedName>
</protein>
<name>A0A4U2ZBL1_9BACT</name>
<evidence type="ECO:0000256" key="2">
    <source>
        <dbReference type="ARBA" id="ARBA00023235"/>
    </source>
</evidence>
<gene>
    <name evidence="3" type="ORF">FCU45_00685</name>
</gene>
<dbReference type="EMBL" id="SZPX01000001">
    <property type="protein sequence ID" value="TKI70940.1"/>
    <property type="molecule type" value="Genomic_DNA"/>
</dbReference>
<reference evidence="3 4" key="1">
    <citation type="submission" date="2019-04" db="EMBL/GenBank/DDBJ databases">
        <title>Sulfurimonas crateris sp. nov. a facultative anaerobic sulfur-oxidizing chemolithautotrophic bacterium isolated from a terrestrial mud vulcano.</title>
        <authorList>
            <person name="Ratnikova N.M."/>
            <person name="Slobodkin A.I."/>
            <person name="Merkel A.Y."/>
            <person name="Novikov A."/>
            <person name="Bonch-Osmolovskaya E.A."/>
            <person name="Slobodkina G.B."/>
        </authorList>
    </citation>
    <scope>NUCLEOTIDE SEQUENCE [LARGE SCALE GENOMIC DNA]</scope>
    <source>
        <strain evidence="3 4">SN118</strain>
    </source>
</reference>